<reference evidence="2" key="1">
    <citation type="submission" date="2023-10" db="EMBL/GenBank/DDBJ databases">
        <authorList>
            <person name="Chen Y."/>
            <person name="Shah S."/>
            <person name="Dougan E. K."/>
            <person name="Thang M."/>
            <person name="Chan C."/>
        </authorList>
    </citation>
    <scope>NUCLEOTIDE SEQUENCE [LARGE SCALE GENOMIC DNA]</scope>
</reference>
<organism evidence="2 3">
    <name type="scientific">Prorocentrum cordatum</name>
    <dbReference type="NCBI Taxonomy" id="2364126"/>
    <lineage>
        <taxon>Eukaryota</taxon>
        <taxon>Sar</taxon>
        <taxon>Alveolata</taxon>
        <taxon>Dinophyceae</taxon>
        <taxon>Prorocentrales</taxon>
        <taxon>Prorocentraceae</taxon>
        <taxon>Prorocentrum</taxon>
    </lineage>
</organism>
<comment type="caution">
    <text evidence="2">The sequence shown here is derived from an EMBL/GenBank/DDBJ whole genome shotgun (WGS) entry which is preliminary data.</text>
</comment>
<keyword evidence="3" id="KW-1185">Reference proteome</keyword>
<name>A0ABN9RU64_9DINO</name>
<accession>A0ABN9RU64</accession>
<dbReference type="EMBL" id="CAUYUJ010007779">
    <property type="protein sequence ID" value="CAK0821957.1"/>
    <property type="molecule type" value="Genomic_DNA"/>
</dbReference>
<dbReference type="SUPFAM" id="SSF52540">
    <property type="entry name" value="P-loop containing nucleoside triphosphate hydrolases"/>
    <property type="match status" value="1"/>
</dbReference>
<gene>
    <name evidence="2" type="ORF">PCOR1329_LOCUS23088</name>
</gene>
<evidence type="ECO:0000313" key="2">
    <source>
        <dbReference type="EMBL" id="CAK0821957.1"/>
    </source>
</evidence>
<feature type="compositionally biased region" description="Basic residues" evidence="1">
    <location>
        <begin position="119"/>
        <end position="129"/>
    </location>
</feature>
<dbReference type="Gene3D" id="3.40.50.300">
    <property type="entry name" value="P-loop containing nucleotide triphosphate hydrolases"/>
    <property type="match status" value="1"/>
</dbReference>
<dbReference type="InterPro" id="IPR027417">
    <property type="entry name" value="P-loop_NTPase"/>
</dbReference>
<evidence type="ECO:0000256" key="1">
    <source>
        <dbReference type="SAM" id="MobiDB-lite"/>
    </source>
</evidence>
<dbReference type="Proteomes" id="UP001189429">
    <property type="component" value="Unassembled WGS sequence"/>
</dbReference>
<evidence type="ECO:0008006" key="4">
    <source>
        <dbReference type="Google" id="ProtNLM"/>
    </source>
</evidence>
<protein>
    <recommendedName>
        <fullName evidence="4">AAA+ ATPase domain-containing protein</fullName>
    </recommendedName>
</protein>
<evidence type="ECO:0000313" key="3">
    <source>
        <dbReference type="Proteomes" id="UP001189429"/>
    </source>
</evidence>
<feature type="compositionally biased region" description="Acidic residues" evidence="1">
    <location>
        <begin position="133"/>
        <end position="144"/>
    </location>
</feature>
<feature type="region of interest" description="Disordered" evidence="1">
    <location>
        <begin position="373"/>
        <end position="392"/>
    </location>
</feature>
<feature type="region of interest" description="Disordered" evidence="1">
    <location>
        <begin position="68"/>
        <end position="144"/>
    </location>
</feature>
<sequence length="433" mass="45736">MAEAANEAEPLPKWVCPICLYDKLPRGSAGRRAHIRRKHNDYLDVGVVLSCSCRHGCVKCVPESVLVSGTPAEGSKKAEPPPSKRTKTEAASSTAADIVQATAGKPQAEAPTAPEATRRRPAATGRRRPAPPEETDDKPEANEELDVEGTALSAEVLKETVEVLRASDTAAGALVAAQLQGAALAAGDEPAGDPAQGAALAITAPASREAAWINELVASVQMTTASLPHGFRLGVVYGPSGSGKSRLLAALSMTKPVSEETVAEQFEADMAVCSHPAFGHSEEAINLLSAAGLNKIPAWVRPLHSISNGERSRALLAVTLASASATLSIDDFASNTDAASAASTARSLAALVRQRGLQSVWVATANRQVIRHRRRRRGRVRQEQAGGTESVAERGAARWRGVGLARHRLQRARGAGTRDCNLDWRRVQWRAKG</sequence>
<proteinExistence type="predicted"/>